<dbReference type="InterPro" id="IPR050545">
    <property type="entry name" value="Mycobact_MmpL"/>
</dbReference>
<evidence type="ECO:0000256" key="6">
    <source>
        <dbReference type="SAM" id="Phobius"/>
    </source>
</evidence>
<comment type="subcellular location">
    <subcellularLocation>
        <location evidence="1">Cell membrane</location>
        <topology evidence="1">Multi-pass membrane protein</topology>
    </subcellularLocation>
</comment>
<keyword evidence="9" id="KW-1185">Reference proteome</keyword>
<keyword evidence="2" id="KW-1003">Cell membrane</keyword>
<dbReference type="PROSITE" id="PS50156">
    <property type="entry name" value="SSD"/>
    <property type="match status" value="1"/>
</dbReference>
<evidence type="ECO:0000256" key="3">
    <source>
        <dbReference type="ARBA" id="ARBA00022692"/>
    </source>
</evidence>
<keyword evidence="4 6" id="KW-1133">Transmembrane helix</keyword>
<dbReference type="Proteomes" id="UP000501802">
    <property type="component" value="Chromosome"/>
</dbReference>
<feature type="transmembrane region" description="Helical" evidence="6">
    <location>
        <begin position="633"/>
        <end position="653"/>
    </location>
</feature>
<evidence type="ECO:0000313" key="8">
    <source>
        <dbReference type="EMBL" id="QIP13506.1"/>
    </source>
</evidence>
<feature type="transmembrane region" description="Helical" evidence="6">
    <location>
        <begin position="219"/>
        <end position="236"/>
    </location>
</feature>
<evidence type="ECO:0000313" key="9">
    <source>
        <dbReference type="Proteomes" id="UP000501802"/>
    </source>
</evidence>
<dbReference type="KEGG" id="spib:G8759_13155"/>
<feature type="transmembrane region" description="Helical" evidence="6">
    <location>
        <begin position="708"/>
        <end position="727"/>
    </location>
</feature>
<proteinExistence type="predicted"/>
<evidence type="ECO:0000256" key="4">
    <source>
        <dbReference type="ARBA" id="ARBA00022989"/>
    </source>
</evidence>
<feature type="transmembrane region" description="Helical" evidence="6">
    <location>
        <begin position="607"/>
        <end position="626"/>
    </location>
</feature>
<name>A0A6G9AME3_9BACT</name>
<protein>
    <submittedName>
        <fullName evidence="8">MMPL family transporter</fullName>
    </submittedName>
</protein>
<dbReference type="PANTHER" id="PTHR33406">
    <property type="entry name" value="MEMBRANE PROTEIN MJ1562-RELATED"/>
    <property type="match status" value="1"/>
</dbReference>
<accession>A0A6G9AME3</accession>
<feature type="domain" description="SSD" evidence="7">
    <location>
        <begin position="241"/>
        <end position="368"/>
    </location>
</feature>
<feature type="transmembrane region" description="Helical" evidence="6">
    <location>
        <begin position="273"/>
        <end position="293"/>
    </location>
</feature>
<evidence type="ECO:0000256" key="1">
    <source>
        <dbReference type="ARBA" id="ARBA00004651"/>
    </source>
</evidence>
<feature type="transmembrane region" description="Helical" evidence="6">
    <location>
        <begin position="733"/>
        <end position="759"/>
    </location>
</feature>
<dbReference type="Gene3D" id="1.20.1640.10">
    <property type="entry name" value="Multidrug efflux transporter AcrB transmembrane domain"/>
    <property type="match status" value="2"/>
</dbReference>
<evidence type="ECO:0000259" key="7">
    <source>
        <dbReference type="PROSITE" id="PS50156"/>
    </source>
</evidence>
<feature type="transmembrane region" description="Helical" evidence="6">
    <location>
        <begin position="243"/>
        <end position="267"/>
    </location>
</feature>
<dbReference type="RefSeq" id="WP_167208635.1">
    <property type="nucleotide sequence ID" value="NZ_CP050063.1"/>
</dbReference>
<dbReference type="Pfam" id="PF03176">
    <property type="entry name" value="MMPL"/>
    <property type="match status" value="2"/>
</dbReference>
<feature type="transmembrane region" description="Helical" evidence="6">
    <location>
        <begin position="314"/>
        <end position="334"/>
    </location>
</feature>
<evidence type="ECO:0000256" key="2">
    <source>
        <dbReference type="ARBA" id="ARBA00022475"/>
    </source>
</evidence>
<dbReference type="InterPro" id="IPR004869">
    <property type="entry name" value="MMPL_dom"/>
</dbReference>
<sequence length="764" mass="84373">MWISIARGILKLRLFWLSVLILVTIAMGYLGTRLQLSYQIARVLPLSDSTQQHYEDFKRRFGIDGSVMVVGWQDKRWFDLPVYQAWYDMTEQVRKLSGVKDALSTTRLYTIAKKDTTWGINQVVLQRPQSQQEVDSLEKKILSLPFYDGLLVNPEAKSTLMAVSLDEKKLNTKDRLSIVATIRKYGDAFAKKTGVTIHYSGLPSIRTEVTKRVAGEMKLFMALAAAVTGLLVWLLFRSWKVVVISLTVVLMGVCFALGTLVLFGYDITLLTGLIPPLLIVIGVPNCVFLINKYHAELAEHGQKQLALENAIREIGLASFLANVTTAIGFGVFYFTNSRLLVEFGLVAAICVLAVYVICLLMVPIILSYLPVPKIPQQESSQITVWQSILTRIDGWVHHKRPLVYSLIATITLISALGLPLIRVEGFVVDDLPKNDPVYNDMRFFEAQFKGALPFEVMIDTRKPNGIMAGTGEALYKIRAMERIIGQYPEFSKPRSLVDAIRFAYQSYRGGAPKYYVLPPAMALRDMVAEAPIGARSSSLTRAYLDSTKQVARVSYQMADIGSIRLKEVLGNLQPRLDSLFRDTSYQVSLTGHSLVFLKSNDYLLGNLYESLGIAILLIALVGMVLFRSVPIILLSKLPCLIPLLVTAGIMGYADIAFKPSTILIFSIAFGLSSDGTVYFLTSYRQQLQRGLAPAAAISAAIHETGVSLIYTALILAGGFSVFAASGFGGTAALGVLVATTVLMACLTNLILLPALLLSLKRYRV</sequence>
<evidence type="ECO:0000256" key="5">
    <source>
        <dbReference type="ARBA" id="ARBA00023136"/>
    </source>
</evidence>
<dbReference type="PANTHER" id="PTHR33406:SF12">
    <property type="entry name" value="BLR2997 PROTEIN"/>
    <property type="match status" value="1"/>
</dbReference>
<dbReference type="InterPro" id="IPR000731">
    <property type="entry name" value="SSD"/>
</dbReference>
<feature type="transmembrane region" description="Helical" evidence="6">
    <location>
        <begin position="659"/>
        <end position="680"/>
    </location>
</feature>
<dbReference type="GO" id="GO:0005886">
    <property type="term" value="C:plasma membrane"/>
    <property type="evidence" value="ECO:0007669"/>
    <property type="project" value="UniProtKB-SubCell"/>
</dbReference>
<dbReference type="SUPFAM" id="SSF82866">
    <property type="entry name" value="Multidrug efflux transporter AcrB transmembrane domain"/>
    <property type="match status" value="2"/>
</dbReference>
<keyword evidence="3 6" id="KW-0812">Transmembrane</keyword>
<reference evidence="8 9" key="1">
    <citation type="submission" date="2020-03" db="EMBL/GenBank/DDBJ databases">
        <authorList>
            <person name="Kim M.K."/>
        </authorList>
    </citation>
    <scope>NUCLEOTIDE SEQUENCE [LARGE SCALE GENOMIC DNA]</scope>
    <source>
        <strain evidence="8 9">BT328</strain>
    </source>
</reference>
<gene>
    <name evidence="8" type="ORF">G8759_13155</name>
</gene>
<feature type="transmembrane region" description="Helical" evidence="6">
    <location>
        <begin position="401"/>
        <end position="421"/>
    </location>
</feature>
<organism evidence="8 9">
    <name type="scientific">Spirosoma aureum</name>
    <dbReference type="NCBI Taxonomy" id="2692134"/>
    <lineage>
        <taxon>Bacteria</taxon>
        <taxon>Pseudomonadati</taxon>
        <taxon>Bacteroidota</taxon>
        <taxon>Cytophagia</taxon>
        <taxon>Cytophagales</taxon>
        <taxon>Cytophagaceae</taxon>
        <taxon>Spirosoma</taxon>
    </lineage>
</organism>
<dbReference type="AlphaFoldDB" id="A0A6G9AME3"/>
<dbReference type="EMBL" id="CP050063">
    <property type="protein sequence ID" value="QIP13506.1"/>
    <property type="molecule type" value="Genomic_DNA"/>
</dbReference>
<keyword evidence="5 6" id="KW-0472">Membrane</keyword>
<feature type="transmembrane region" description="Helical" evidence="6">
    <location>
        <begin position="12"/>
        <end position="31"/>
    </location>
</feature>
<feature type="transmembrane region" description="Helical" evidence="6">
    <location>
        <begin position="346"/>
        <end position="369"/>
    </location>
</feature>